<keyword evidence="1" id="KW-1133">Transmembrane helix</keyword>
<organism evidence="2">
    <name type="scientific">Cacopsylla melanoneura</name>
    <dbReference type="NCBI Taxonomy" id="428564"/>
    <lineage>
        <taxon>Eukaryota</taxon>
        <taxon>Metazoa</taxon>
        <taxon>Ecdysozoa</taxon>
        <taxon>Arthropoda</taxon>
        <taxon>Hexapoda</taxon>
        <taxon>Insecta</taxon>
        <taxon>Pterygota</taxon>
        <taxon>Neoptera</taxon>
        <taxon>Paraneoptera</taxon>
        <taxon>Hemiptera</taxon>
        <taxon>Sternorrhyncha</taxon>
        <taxon>Psylloidea</taxon>
        <taxon>Psyllidae</taxon>
        <taxon>Psyllinae</taxon>
        <taxon>Cacopsylla</taxon>
    </lineage>
</organism>
<evidence type="ECO:0000313" key="2">
    <source>
        <dbReference type="EMBL" id="CAG6715975.1"/>
    </source>
</evidence>
<name>A0A8D8UZ12_9HEMI</name>
<accession>A0A8D8UZ12</accession>
<sequence length="153" mass="17868">MLWRDGLGWGWPVHLWWRGDVMEGGRCVMCGRVVRHVAVHRDVGGHVVHVHVRERLGCIDWCRHRGGHTGRRRSRRMRGRWFPTRVPIAPLTLLDSCSIVFLFFFLLNTLLFFIFLEASVHERFTALGCQVRMSCIPGSCYNVRWMNQAILLV</sequence>
<dbReference type="EMBL" id="HBUF01353792">
    <property type="protein sequence ID" value="CAG6715975.1"/>
    <property type="molecule type" value="Transcribed_RNA"/>
</dbReference>
<protein>
    <submittedName>
        <fullName evidence="2">Uncharacterized protein</fullName>
    </submittedName>
</protein>
<keyword evidence="1" id="KW-0472">Membrane</keyword>
<dbReference type="AlphaFoldDB" id="A0A8D8UZ12"/>
<reference evidence="2" key="1">
    <citation type="submission" date="2021-05" db="EMBL/GenBank/DDBJ databases">
        <authorList>
            <person name="Alioto T."/>
            <person name="Alioto T."/>
            <person name="Gomez Garrido J."/>
        </authorList>
    </citation>
    <scope>NUCLEOTIDE SEQUENCE</scope>
</reference>
<feature type="transmembrane region" description="Helical" evidence="1">
    <location>
        <begin position="88"/>
        <end position="116"/>
    </location>
</feature>
<proteinExistence type="predicted"/>
<evidence type="ECO:0000256" key="1">
    <source>
        <dbReference type="SAM" id="Phobius"/>
    </source>
</evidence>
<keyword evidence="1" id="KW-0812">Transmembrane</keyword>